<dbReference type="PANTHER" id="PTHR31286">
    <property type="entry name" value="GLYCINE-RICH CELL WALL STRUCTURAL PROTEIN 1.8-LIKE"/>
    <property type="match status" value="1"/>
</dbReference>
<evidence type="ECO:0008006" key="6">
    <source>
        <dbReference type="Google" id="ProtNLM"/>
    </source>
</evidence>
<reference evidence="4 5" key="1">
    <citation type="submission" date="2020-12" db="EMBL/GenBank/DDBJ databases">
        <title>Concerted genomic and epigenomic changes stabilize Arabidopsis allopolyploids.</title>
        <authorList>
            <person name="Chen Z."/>
        </authorList>
    </citation>
    <scope>NUCLEOTIDE SEQUENCE [LARGE SCALE GENOMIC DNA]</scope>
    <source>
        <strain evidence="4">As9502</strain>
        <tissue evidence="4">Leaf</tissue>
    </source>
</reference>
<dbReference type="Pfam" id="PF14392">
    <property type="entry name" value="zf-CCHC_4"/>
    <property type="match status" value="1"/>
</dbReference>
<name>A0A8T1ZVA4_ARASU</name>
<protein>
    <recommendedName>
        <fullName evidence="6">DUF4283 domain-containing protein</fullName>
    </recommendedName>
</protein>
<organism evidence="4 5">
    <name type="scientific">Arabidopsis suecica</name>
    <name type="common">Swedish thale-cress</name>
    <name type="synonym">Cardaminopsis suecica</name>
    <dbReference type="NCBI Taxonomy" id="45249"/>
    <lineage>
        <taxon>Eukaryota</taxon>
        <taxon>Viridiplantae</taxon>
        <taxon>Streptophyta</taxon>
        <taxon>Embryophyta</taxon>
        <taxon>Tracheophyta</taxon>
        <taxon>Spermatophyta</taxon>
        <taxon>Magnoliopsida</taxon>
        <taxon>eudicotyledons</taxon>
        <taxon>Gunneridae</taxon>
        <taxon>Pentapetalae</taxon>
        <taxon>rosids</taxon>
        <taxon>malvids</taxon>
        <taxon>Brassicales</taxon>
        <taxon>Brassicaceae</taxon>
        <taxon>Camelineae</taxon>
        <taxon>Arabidopsis</taxon>
    </lineage>
</organism>
<feature type="region of interest" description="Disordered" evidence="1">
    <location>
        <begin position="297"/>
        <end position="332"/>
    </location>
</feature>
<dbReference type="InterPro" id="IPR040256">
    <property type="entry name" value="At4g02000-like"/>
</dbReference>
<dbReference type="Pfam" id="PF14111">
    <property type="entry name" value="DUF4283"/>
    <property type="match status" value="1"/>
</dbReference>
<dbReference type="EMBL" id="JAEFBJ010000010">
    <property type="protein sequence ID" value="KAG7563830.1"/>
    <property type="molecule type" value="Genomic_DNA"/>
</dbReference>
<comment type="caution">
    <text evidence="4">The sequence shown here is derived from an EMBL/GenBank/DDBJ whole genome shotgun (WGS) entry which is preliminary data.</text>
</comment>
<proteinExistence type="predicted"/>
<feature type="domain" description="DUF4283" evidence="2">
    <location>
        <begin position="116"/>
        <end position="194"/>
    </location>
</feature>
<accession>A0A8T1ZVA4</accession>
<evidence type="ECO:0000313" key="5">
    <source>
        <dbReference type="Proteomes" id="UP000694251"/>
    </source>
</evidence>
<dbReference type="Proteomes" id="UP000694251">
    <property type="component" value="Chromosome 10"/>
</dbReference>
<dbReference type="InterPro" id="IPR025558">
    <property type="entry name" value="DUF4283"/>
</dbReference>
<evidence type="ECO:0000313" key="4">
    <source>
        <dbReference type="EMBL" id="KAG7563830.1"/>
    </source>
</evidence>
<evidence type="ECO:0000256" key="1">
    <source>
        <dbReference type="SAM" id="MobiDB-lite"/>
    </source>
</evidence>
<sequence length="332" mass="38705">MREKRLWRFWRLYRFSFFSYLFVSLSECRRRLSAVFSGIDNCQSVTSITESLGKLFIPCDCLCELRVDQSEFRKNFPLFILIMADKIRRQLQEIALGIDDEIINLPSELCEEAINETRFSLVAKPVNARKQNLRAMLTTLPRLWGVSEEVTGQILENRKIQFLFQSDEVMASILRRGPWSFNDWMCVTEKWNPDQSDEDLKHIAFWVQIRGIPLHFLTARMVTHIGENLGHFMETDFVGDGAILVDFVRVRLLCHIDVPLRFQRKFQFGNQACILKLRYEKLRNFCSVCGLITHDAADCPSGNNPPPPPEEDDDEDPYYNPEDTETNPPEEP</sequence>
<evidence type="ECO:0000259" key="3">
    <source>
        <dbReference type="Pfam" id="PF14392"/>
    </source>
</evidence>
<dbReference type="AlphaFoldDB" id="A0A8T1ZVA4"/>
<feature type="compositionally biased region" description="Acidic residues" evidence="1">
    <location>
        <begin position="309"/>
        <end position="332"/>
    </location>
</feature>
<evidence type="ECO:0000259" key="2">
    <source>
        <dbReference type="Pfam" id="PF14111"/>
    </source>
</evidence>
<gene>
    <name evidence="4" type="ORF">ISN44_As10g005970</name>
</gene>
<keyword evidence="5" id="KW-1185">Reference proteome</keyword>
<dbReference type="OrthoDB" id="1029220at2759"/>
<dbReference type="PANTHER" id="PTHR31286:SF162">
    <property type="entry name" value="DUF4283 DOMAIN-CONTAINING PROTEIN-RELATED"/>
    <property type="match status" value="1"/>
</dbReference>
<feature type="domain" description="Zinc knuckle CX2CX4HX4C" evidence="3">
    <location>
        <begin position="259"/>
        <end position="300"/>
    </location>
</feature>
<dbReference type="InterPro" id="IPR025836">
    <property type="entry name" value="Zn_knuckle_CX2CX4HX4C"/>
</dbReference>